<protein>
    <submittedName>
        <fullName evidence="2">Uncharacterized protein</fullName>
    </submittedName>
</protein>
<organism evidence="2 3">
    <name type="scientific">Portunus trituberculatus</name>
    <name type="common">Swimming crab</name>
    <name type="synonym">Neptunus trituberculatus</name>
    <dbReference type="NCBI Taxonomy" id="210409"/>
    <lineage>
        <taxon>Eukaryota</taxon>
        <taxon>Metazoa</taxon>
        <taxon>Ecdysozoa</taxon>
        <taxon>Arthropoda</taxon>
        <taxon>Crustacea</taxon>
        <taxon>Multicrustacea</taxon>
        <taxon>Malacostraca</taxon>
        <taxon>Eumalacostraca</taxon>
        <taxon>Eucarida</taxon>
        <taxon>Decapoda</taxon>
        <taxon>Pleocyemata</taxon>
        <taxon>Brachyura</taxon>
        <taxon>Eubrachyura</taxon>
        <taxon>Portunoidea</taxon>
        <taxon>Portunidae</taxon>
        <taxon>Portuninae</taxon>
        <taxon>Portunus</taxon>
    </lineage>
</organism>
<keyword evidence="3" id="KW-1185">Reference proteome</keyword>
<feature type="region of interest" description="Disordered" evidence="1">
    <location>
        <begin position="42"/>
        <end position="66"/>
    </location>
</feature>
<gene>
    <name evidence="2" type="ORF">E2C01_038353</name>
</gene>
<dbReference type="Proteomes" id="UP000324222">
    <property type="component" value="Unassembled WGS sequence"/>
</dbReference>
<proteinExistence type="predicted"/>
<accession>A0A5B7FGK1</accession>
<feature type="compositionally biased region" description="Polar residues" evidence="1">
    <location>
        <begin position="49"/>
        <end position="66"/>
    </location>
</feature>
<dbReference type="AlphaFoldDB" id="A0A5B7FGK1"/>
<evidence type="ECO:0000313" key="2">
    <source>
        <dbReference type="EMBL" id="MPC44675.1"/>
    </source>
</evidence>
<sequence length="66" mass="7324">MISQGHLYTCPQRRPAHSCRIINAASQLGLSLRREVHVEPSGPIRLSDTPFSNIHHTDCTPMSTSN</sequence>
<dbReference type="EMBL" id="VSRR010006390">
    <property type="protein sequence ID" value="MPC44675.1"/>
    <property type="molecule type" value="Genomic_DNA"/>
</dbReference>
<evidence type="ECO:0000313" key="3">
    <source>
        <dbReference type="Proteomes" id="UP000324222"/>
    </source>
</evidence>
<evidence type="ECO:0000256" key="1">
    <source>
        <dbReference type="SAM" id="MobiDB-lite"/>
    </source>
</evidence>
<name>A0A5B7FGK1_PORTR</name>
<comment type="caution">
    <text evidence="2">The sequence shown here is derived from an EMBL/GenBank/DDBJ whole genome shotgun (WGS) entry which is preliminary data.</text>
</comment>
<reference evidence="2 3" key="1">
    <citation type="submission" date="2019-05" db="EMBL/GenBank/DDBJ databases">
        <title>Another draft genome of Portunus trituberculatus and its Hox gene families provides insights of decapod evolution.</title>
        <authorList>
            <person name="Jeong J.-H."/>
            <person name="Song I."/>
            <person name="Kim S."/>
            <person name="Choi T."/>
            <person name="Kim D."/>
            <person name="Ryu S."/>
            <person name="Kim W."/>
        </authorList>
    </citation>
    <scope>NUCLEOTIDE SEQUENCE [LARGE SCALE GENOMIC DNA]</scope>
    <source>
        <tissue evidence="2">Muscle</tissue>
    </source>
</reference>